<feature type="transmembrane region" description="Helical" evidence="11">
    <location>
        <begin position="177"/>
        <end position="201"/>
    </location>
</feature>
<dbReference type="PRINTS" id="PR00237">
    <property type="entry name" value="GPCRRHODOPSN"/>
</dbReference>
<keyword evidence="9" id="KW-0325">Glycoprotein</keyword>
<evidence type="ECO:0000256" key="11">
    <source>
        <dbReference type="SAM" id="Phobius"/>
    </source>
</evidence>
<keyword evidence="10" id="KW-0807">Transducer</keyword>
<evidence type="ECO:0000256" key="7">
    <source>
        <dbReference type="ARBA" id="ARBA00023157"/>
    </source>
</evidence>
<dbReference type="GO" id="GO:0005886">
    <property type="term" value="C:plasma membrane"/>
    <property type="evidence" value="ECO:0007669"/>
    <property type="project" value="UniProtKB-SubCell"/>
</dbReference>
<dbReference type="PANTHER" id="PTHR24246">
    <property type="entry name" value="OLFACTORY RECEPTOR AND ADENOSINE RECEPTOR"/>
    <property type="match status" value="1"/>
</dbReference>
<evidence type="ECO:0000256" key="8">
    <source>
        <dbReference type="ARBA" id="ARBA00023170"/>
    </source>
</evidence>
<organism evidence="13 14">
    <name type="scientific">Paralvinella palmiformis</name>
    <dbReference type="NCBI Taxonomy" id="53620"/>
    <lineage>
        <taxon>Eukaryota</taxon>
        <taxon>Metazoa</taxon>
        <taxon>Spiralia</taxon>
        <taxon>Lophotrochozoa</taxon>
        <taxon>Annelida</taxon>
        <taxon>Polychaeta</taxon>
        <taxon>Sedentaria</taxon>
        <taxon>Canalipalpata</taxon>
        <taxon>Terebellida</taxon>
        <taxon>Terebelliformia</taxon>
        <taxon>Alvinellidae</taxon>
        <taxon>Paralvinella</taxon>
    </lineage>
</organism>
<dbReference type="SUPFAM" id="SSF81321">
    <property type="entry name" value="Family A G protein-coupled receptor-like"/>
    <property type="match status" value="1"/>
</dbReference>
<keyword evidence="4 11" id="KW-1133">Transmembrane helix</keyword>
<accession>A0AAD9K1Q0</accession>
<keyword evidence="6 11" id="KW-0472">Membrane</keyword>
<keyword evidence="2" id="KW-1003">Cell membrane</keyword>
<keyword evidence="7" id="KW-1015">Disulfide bond</keyword>
<proteinExistence type="predicted"/>
<dbReference type="SMART" id="SM01381">
    <property type="entry name" value="7TM_GPCR_Srsx"/>
    <property type="match status" value="1"/>
</dbReference>
<feature type="transmembrane region" description="Helical" evidence="11">
    <location>
        <begin position="237"/>
        <end position="258"/>
    </location>
</feature>
<evidence type="ECO:0000256" key="9">
    <source>
        <dbReference type="ARBA" id="ARBA00023180"/>
    </source>
</evidence>
<dbReference type="GO" id="GO:0001609">
    <property type="term" value="F:G protein-coupled adenosine receptor activity"/>
    <property type="evidence" value="ECO:0007669"/>
    <property type="project" value="InterPro"/>
</dbReference>
<dbReference type="Gene3D" id="1.20.1070.10">
    <property type="entry name" value="Rhodopsin 7-helix transmembrane proteins"/>
    <property type="match status" value="1"/>
</dbReference>
<name>A0AAD9K1Q0_9ANNE</name>
<dbReference type="AlphaFoldDB" id="A0AAD9K1Q0"/>
<evidence type="ECO:0000259" key="12">
    <source>
        <dbReference type="PROSITE" id="PS50262"/>
    </source>
</evidence>
<dbReference type="PROSITE" id="PS00237">
    <property type="entry name" value="G_PROTEIN_RECEP_F1_1"/>
    <property type="match status" value="1"/>
</dbReference>
<evidence type="ECO:0000313" key="13">
    <source>
        <dbReference type="EMBL" id="KAK2163261.1"/>
    </source>
</evidence>
<gene>
    <name evidence="13" type="ORF">LSH36_83g06053</name>
</gene>
<keyword evidence="3 11" id="KW-0812">Transmembrane</keyword>
<feature type="transmembrane region" description="Helical" evidence="11">
    <location>
        <begin position="20"/>
        <end position="45"/>
    </location>
</feature>
<evidence type="ECO:0000256" key="4">
    <source>
        <dbReference type="ARBA" id="ARBA00022989"/>
    </source>
</evidence>
<dbReference type="PROSITE" id="PS50262">
    <property type="entry name" value="G_PROTEIN_RECEP_F1_2"/>
    <property type="match status" value="1"/>
</dbReference>
<dbReference type="InterPro" id="IPR001634">
    <property type="entry name" value="Adenosn_rcpt"/>
</dbReference>
<feature type="transmembrane region" description="Helical" evidence="11">
    <location>
        <begin position="93"/>
        <end position="114"/>
    </location>
</feature>
<dbReference type="EMBL" id="JAODUP010000083">
    <property type="protein sequence ID" value="KAK2163261.1"/>
    <property type="molecule type" value="Genomic_DNA"/>
</dbReference>
<keyword evidence="14" id="KW-1185">Reference proteome</keyword>
<keyword evidence="8" id="KW-0675">Receptor</keyword>
<dbReference type="Pfam" id="PF00001">
    <property type="entry name" value="7tm_1"/>
    <property type="match status" value="1"/>
</dbReference>
<evidence type="ECO:0000256" key="5">
    <source>
        <dbReference type="ARBA" id="ARBA00023040"/>
    </source>
</evidence>
<feature type="transmembrane region" description="Helical" evidence="11">
    <location>
        <begin position="57"/>
        <end position="81"/>
    </location>
</feature>
<evidence type="ECO:0000313" key="14">
    <source>
        <dbReference type="Proteomes" id="UP001208570"/>
    </source>
</evidence>
<reference evidence="13" key="1">
    <citation type="journal article" date="2023" name="Mol. Biol. Evol.">
        <title>Third-Generation Sequencing Reveals the Adaptive Role of the Epigenome in Three Deep-Sea Polychaetes.</title>
        <authorList>
            <person name="Perez M."/>
            <person name="Aroh O."/>
            <person name="Sun Y."/>
            <person name="Lan Y."/>
            <person name="Juniper S.K."/>
            <person name="Young C.R."/>
            <person name="Angers B."/>
            <person name="Qian P.Y."/>
        </authorList>
    </citation>
    <scope>NUCLEOTIDE SEQUENCE</scope>
    <source>
        <strain evidence="13">P08H-3</strain>
    </source>
</reference>
<feature type="domain" description="G-protein coupled receptors family 1 profile" evidence="12">
    <location>
        <begin position="37"/>
        <end position="288"/>
    </location>
</feature>
<comment type="caution">
    <text evidence="13">The sequence shown here is derived from an EMBL/GenBank/DDBJ whole genome shotgun (WGS) entry which is preliminary data.</text>
</comment>
<evidence type="ECO:0000256" key="1">
    <source>
        <dbReference type="ARBA" id="ARBA00004651"/>
    </source>
</evidence>
<dbReference type="PRINTS" id="PR00424">
    <property type="entry name" value="ADENOSINER"/>
</dbReference>
<dbReference type="InterPro" id="IPR000276">
    <property type="entry name" value="GPCR_Rhodpsn"/>
</dbReference>
<evidence type="ECO:0000256" key="6">
    <source>
        <dbReference type="ARBA" id="ARBA00023136"/>
    </source>
</evidence>
<evidence type="ECO:0000256" key="2">
    <source>
        <dbReference type="ARBA" id="ARBA00022475"/>
    </source>
</evidence>
<evidence type="ECO:0000256" key="10">
    <source>
        <dbReference type="ARBA" id="ARBA00023224"/>
    </source>
</evidence>
<sequence length="321" mass="34822">MASSNNTSTAVLAGGLPVASILYIAGETLIAALTALGNGAVIAAVVTRHQLQNVTNYFVASLAAADFFVGVFAIPCAVVSFVGLRQSYGSCALVNVVIIILTQISMFGLCAVAVERFVAIKYPYRYANSCTVKLCAATIGTIWLTGVVVGVIPLLVFDTAAAYDGRCAFTAVIDMRHVVYVHFFVSLLIPLTFMFFIYWYIFHVVRQQVHRIAALRQMSVDDGGQAAFRKDAKAAKWFAVVILFFVISWFPLDIMNAVTLYGGPTCQPCLLPAIILSHANSAINPILYAFANSKFKAALKQMLRTRDDNGDVSANQETQYN</sequence>
<feature type="transmembrane region" description="Helical" evidence="11">
    <location>
        <begin position="270"/>
        <end position="291"/>
    </location>
</feature>
<evidence type="ECO:0000256" key="3">
    <source>
        <dbReference type="ARBA" id="ARBA00022692"/>
    </source>
</evidence>
<protein>
    <recommendedName>
        <fullName evidence="12">G-protein coupled receptors family 1 profile domain-containing protein</fullName>
    </recommendedName>
</protein>
<dbReference type="InterPro" id="IPR017452">
    <property type="entry name" value="GPCR_Rhodpsn_7TM"/>
</dbReference>
<dbReference type="PANTHER" id="PTHR24246:SF27">
    <property type="entry name" value="ADENOSINE RECEPTOR, ISOFORM A"/>
    <property type="match status" value="1"/>
</dbReference>
<feature type="transmembrane region" description="Helical" evidence="11">
    <location>
        <begin position="134"/>
        <end position="157"/>
    </location>
</feature>
<comment type="subcellular location">
    <subcellularLocation>
        <location evidence="1">Cell membrane</location>
        <topology evidence="1">Multi-pass membrane protein</topology>
    </subcellularLocation>
</comment>
<dbReference type="Proteomes" id="UP001208570">
    <property type="component" value="Unassembled WGS sequence"/>
</dbReference>
<keyword evidence="5" id="KW-0297">G-protein coupled receptor</keyword>